<proteinExistence type="predicted"/>
<dbReference type="Proteomes" id="UP000007115">
    <property type="component" value="Unassembled WGS sequence"/>
</dbReference>
<evidence type="ECO:0000313" key="3">
    <source>
        <dbReference type="Proteomes" id="UP000007115"/>
    </source>
</evidence>
<feature type="transmembrane region" description="Helical" evidence="1">
    <location>
        <begin position="37"/>
        <end position="56"/>
    </location>
</feature>
<keyword evidence="1" id="KW-0472">Membrane</keyword>
<dbReference type="GeneID" id="25790023"/>
<sequence length="170" mass="18878">MPRMGLVAFKTRDEPVNFGSLIHNDVILYVGEGNSHVKYYIILSVVVFISILFLLLRIELQSRLNRGAPPLAIQRFLFGWVIRSHQRRAGLAPQDGQPGSYNMGDVAPGPANDSVRYAAYPDHADGGDKLHTVQEPTKRVGEESVLPVTEFQDANGPGEVLTLEQIEKRK</sequence>
<keyword evidence="3" id="KW-1185">Reference proteome</keyword>
<dbReference type="HOGENOM" id="CLU_1570849_0_0_1"/>
<evidence type="ECO:0000313" key="2">
    <source>
        <dbReference type="EMBL" id="EHK25245.1"/>
    </source>
</evidence>
<reference evidence="2 3" key="1">
    <citation type="journal article" date="2011" name="Genome Biol.">
        <title>Comparative genome sequence analysis underscores mycoparasitism as the ancestral life style of Trichoderma.</title>
        <authorList>
            <person name="Kubicek C.P."/>
            <person name="Herrera-Estrella A."/>
            <person name="Seidl-Seiboth V."/>
            <person name="Martinez D.A."/>
            <person name="Druzhinina I.S."/>
            <person name="Thon M."/>
            <person name="Zeilinger S."/>
            <person name="Casas-Flores S."/>
            <person name="Horwitz B.A."/>
            <person name="Mukherjee P.K."/>
            <person name="Mukherjee M."/>
            <person name="Kredics L."/>
            <person name="Alcaraz L.D."/>
            <person name="Aerts A."/>
            <person name="Antal Z."/>
            <person name="Atanasova L."/>
            <person name="Cervantes-Badillo M.G."/>
            <person name="Challacombe J."/>
            <person name="Chertkov O."/>
            <person name="McCluskey K."/>
            <person name="Coulpier F."/>
            <person name="Deshpande N."/>
            <person name="von Doehren H."/>
            <person name="Ebbole D.J."/>
            <person name="Esquivel-Naranjo E.U."/>
            <person name="Fekete E."/>
            <person name="Flipphi M."/>
            <person name="Glaser F."/>
            <person name="Gomez-Rodriguez E.Y."/>
            <person name="Gruber S."/>
            <person name="Han C."/>
            <person name="Henrissat B."/>
            <person name="Hermosa R."/>
            <person name="Hernandez-Onate M."/>
            <person name="Karaffa L."/>
            <person name="Kosti I."/>
            <person name="Le Crom S."/>
            <person name="Lindquist E."/>
            <person name="Lucas S."/>
            <person name="Luebeck M."/>
            <person name="Luebeck P.S."/>
            <person name="Margeot A."/>
            <person name="Metz B."/>
            <person name="Misra M."/>
            <person name="Nevalainen H."/>
            <person name="Omann M."/>
            <person name="Packer N."/>
            <person name="Perrone G."/>
            <person name="Uresti-Rivera E.E."/>
            <person name="Salamov A."/>
            <person name="Schmoll M."/>
            <person name="Seiboth B."/>
            <person name="Shapiro H."/>
            <person name="Sukno S."/>
            <person name="Tamayo-Ramos J.A."/>
            <person name="Tisch D."/>
            <person name="Wiest A."/>
            <person name="Wilkinson H.H."/>
            <person name="Zhang M."/>
            <person name="Coutinho P.M."/>
            <person name="Kenerley C.M."/>
            <person name="Monte E."/>
            <person name="Baker S.E."/>
            <person name="Grigoriev I.V."/>
        </authorList>
    </citation>
    <scope>NUCLEOTIDE SEQUENCE [LARGE SCALE GENOMIC DNA]</scope>
    <source>
        <strain evidence="3">Gv29-8 / FGSC 10586</strain>
    </source>
</reference>
<dbReference type="OrthoDB" id="10308017at2759"/>
<name>G9MIC8_HYPVG</name>
<gene>
    <name evidence="2" type="ORF">TRIVIDRAFT_198231</name>
</gene>
<keyword evidence="1" id="KW-1133">Transmembrane helix</keyword>
<organism evidence="2 3">
    <name type="scientific">Hypocrea virens (strain Gv29-8 / FGSC 10586)</name>
    <name type="common">Gliocladium virens</name>
    <name type="synonym">Trichoderma virens</name>
    <dbReference type="NCBI Taxonomy" id="413071"/>
    <lineage>
        <taxon>Eukaryota</taxon>
        <taxon>Fungi</taxon>
        <taxon>Dikarya</taxon>
        <taxon>Ascomycota</taxon>
        <taxon>Pezizomycotina</taxon>
        <taxon>Sordariomycetes</taxon>
        <taxon>Hypocreomycetidae</taxon>
        <taxon>Hypocreales</taxon>
        <taxon>Hypocreaceae</taxon>
        <taxon>Trichoderma</taxon>
    </lineage>
</organism>
<dbReference type="OMA" id="WVIRSHQ"/>
<evidence type="ECO:0000256" key="1">
    <source>
        <dbReference type="SAM" id="Phobius"/>
    </source>
</evidence>
<dbReference type="EMBL" id="ABDF02000003">
    <property type="protein sequence ID" value="EHK25245.1"/>
    <property type="molecule type" value="Genomic_DNA"/>
</dbReference>
<dbReference type="VEuPathDB" id="FungiDB:TRIVIDRAFT_198231"/>
<dbReference type="InParanoid" id="G9MIC8"/>
<keyword evidence="1" id="KW-0812">Transmembrane</keyword>
<dbReference type="RefSeq" id="XP_013959456.1">
    <property type="nucleotide sequence ID" value="XM_014103981.1"/>
</dbReference>
<dbReference type="AlphaFoldDB" id="G9MIC8"/>
<comment type="caution">
    <text evidence="2">The sequence shown here is derived from an EMBL/GenBank/DDBJ whole genome shotgun (WGS) entry which is preliminary data.</text>
</comment>
<dbReference type="eggNOG" id="ENOG502T63Z">
    <property type="taxonomic scope" value="Eukaryota"/>
</dbReference>
<protein>
    <submittedName>
        <fullName evidence="2">Uncharacterized protein</fullName>
    </submittedName>
</protein>
<accession>G9MIC8</accession>